<reference evidence="1 3" key="1">
    <citation type="submission" date="2015-09" db="EMBL/GenBank/DDBJ databases">
        <authorList>
            <consortium name="Pathogen Informatics"/>
        </authorList>
    </citation>
    <scope>NUCLEOTIDE SEQUENCE [LARGE SCALE GENOMIC DNA]</scope>
    <source>
        <strain evidence="1 3">2789STDY5834968</strain>
    </source>
</reference>
<dbReference type="Proteomes" id="UP000095673">
    <property type="component" value="Unassembled WGS sequence"/>
</dbReference>
<accession>A0A173VKF5</accession>
<dbReference type="OrthoDB" id="5150111at2"/>
<name>A0A173VKF5_9FIRM</name>
<evidence type="ECO:0000313" key="1">
    <source>
        <dbReference type="EMBL" id="CUN27584.1"/>
    </source>
</evidence>
<organism evidence="1 3">
    <name type="scientific">Agathobacter rectalis</name>
    <dbReference type="NCBI Taxonomy" id="39491"/>
    <lineage>
        <taxon>Bacteria</taxon>
        <taxon>Bacillati</taxon>
        <taxon>Bacillota</taxon>
        <taxon>Clostridia</taxon>
        <taxon>Lachnospirales</taxon>
        <taxon>Lachnospiraceae</taxon>
        <taxon>Agathobacter</taxon>
    </lineage>
</organism>
<dbReference type="RefSeq" id="WP_055238689.1">
    <property type="nucleotide sequence ID" value="NZ_CYXM01000021.1"/>
</dbReference>
<reference evidence="2 4" key="2">
    <citation type="submission" date="2019-08" db="EMBL/GenBank/DDBJ databases">
        <authorList>
            <person name="Duncan S."/>
            <person name="Walker A."/>
        </authorList>
    </citation>
    <scope>NUCLEOTIDE SEQUENCE [LARGE SCALE GENOMIC DNA]</scope>
    <source>
        <strain evidence="2 4">L2-21</strain>
    </source>
</reference>
<dbReference type="Proteomes" id="UP000324325">
    <property type="component" value="Unassembled WGS sequence"/>
</dbReference>
<sequence>MIIRLVQDIRKALENELYFVALSSALTLPDICGKAAYPTERSSRKRYILWYDEEIGKYEKNPEDKDDMPYLSGEVIYSLRCSLLHEGNPSMKNDSLRTNQPIDHFSLVIEKAKPFEIYSDASTITQFGNEQKREYRMNVRRICMILCNVAETYYKENRDKFHFNYEIIDWDEVTSHLPPIDMEKVFAELAKSDSEFYQGRKMGENE</sequence>
<evidence type="ECO:0000313" key="3">
    <source>
        <dbReference type="Proteomes" id="UP000095673"/>
    </source>
</evidence>
<evidence type="ECO:0000313" key="2">
    <source>
        <dbReference type="EMBL" id="TYL57102.1"/>
    </source>
</evidence>
<evidence type="ECO:0000313" key="4">
    <source>
        <dbReference type="Proteomes" id="UP000324325"/>
    </source>
</evidence>
<dbReference type="EMBL" id="CYXM01000021">
    <property type="protein sequence ID" value="CUN27584.1"/>
    <property type="molecule type" value="Genomic_DNA"/>
</dbReference>
<proteinExistence type="predicted"/>
<dbReference type="EMBL" id="VSTG01000013">
    <property type="protein sequence ID" value="TYL57102.1"/>
    <property type="molecule type" value="Genomic_DNA"/>
</dbReference>
<dbReference type="AlphaFoldDB" id="A0A173VKF5"/>
<reference evidence="2 4" key="3">
    <citation type="submission" date="2019-09" db="EMBL/GenBank/DDBJ databases">
        <title>Strain-level analysis of Eubacterium rectale using genomes from metagenomes.</title>
        <authorList>
            <person name="Karcher N."/>
            <person name="Segata N."/>
        </authorList>
    </citation>
    <scope>NUCLEOTIDE SEQUENCE [LARGE SCALE GENOMIC DNA]</scope>
    <source>
        <strain evidence="2 4">L2-21</strain>
    </source>
</reference>
<protein>
    <submittedName>
        <fullName evidence="1">Uncharacterized protein</fullName>
    </submittedName>
</protein>
<gene>
    <name evidence="1" type="ORF">ERS852580_03167</name>
    <name evidence="2" type="ORF">FYL37_10145</name>
</gene>